<organism evidence="9 10">
    <name type="scientific">Arthrobacter vasquezii</name>
    <dbReference type="NCBI Taxonomy" id="2977629"/>
    <lineage>
        <taxon>Bacteria</taxon>
        <taxon>Bacillati</taxon>
        <taxon>Actinomycetota</taxon>
        <taxon>Actinomycetes</taxon>
        <taxon>Micrococcales</taxon>
        <taxon>Micrococcaceae</taxon>
        <taxon>Arthrobacter</taxon>
    </lineage>
</organism>
<reference evidence="9 10" key="1">
    <citation type="journal article" date="2023" name="Int. J. Syst. Evol. Microbiol.">
        <title>Arthrobacter vasquezii sp. nov., isolated from a soil sample from Union Glacier, Antarctica.</title>
        <authorList>
            <person name="Valenzuela-Ibaceta F."/>
            <person name="Carrasco V."/>
            <person name="Lagos-Moraga S."/>
            <person name="Dietz-Vargas C."/>
            <person name="Navarro C.A."/>
            <person name="Perez-Donoso J.M."/>
        </authorList>
    </citation>
    <scope>NUCLEOTIDE SEQUENCE [LARGE SCALE GENOMIC DNA]</scope>
    <source>
        <strain evidence="9 10">EH-1B-1</strain>
    </source>
</reference>
<accession>A0ABT6CS38</accession>
<feature type="domain" description="Metallo-beta-lactamase" evidence="8">
    <location>
        <begin position="614"/>
        <end position="813"/>
    </location>
</feature>
<dbReference type="CDD" id="cd07731">
    <property type="entry name" value="ComA-like_MBL-fold"/>
    <property type="match status" value="1"/>
</dbReference>
<dbReference type="Gene3D" id="3.60.15.10">
    <property type="entry name" value="Ribonuclease Z/Hydroxyacylglutathione hydrolase-like"/>
    <property type="match status" value="1"/>
</dbReference>
<evidence type="ECO:0000256" key="2">
    <source>
        <dbReference type="ARBA" id="ARBA00022475"/>
    </source>
</evidence>
<dbReference type="Proteomes" id="UP001220456">
    <property type="component" value="Unassembled WGS sequence"/>
</dbReference>
<comment type="caution">
    <text evidence="9">The sequence shown here is derived from an EMBL/GenBank/DDBJ whole genome shotgun (WGS) entry which is preliminary data.</text>
</comment>
<dbReference type="NCBIfam" id="TIGR00360">
    <property type="entry name" value="ComEC_N-term"/>
    <property type="match status" value="1"/>
</dbReference>
<keyword evidence="4 7" id="KW-1133">Transmembrane helix</keyword>
<keyword evidence="3 7" id="KW-0812">Transmembrane</keyword>
<feature type="transmembrane region" description="Helical" evidence="7">
    <location>
        <begin position="397"/>
        <end position="415"/>
    </location>
</feature>
<feature type="transmembrane region" description="Helical" evidence="7">
    <location>
        <begin position="422"/>
        <end position="445"/>
    </location>
</feature>
<feature type="transmembrane region" description="Helical" evidence="7">
    <location>
        <begin position="576"/>
        <end position="594"/>
    </location>
</feature>
<dbReference type="Pfam" id="PF03772">
    <property type="entry name" value="Competence"/>
    <property type="match status" value="1"/>
</dbReference>
<dbReference type="SMART" id="SM00849">
    <property type="entry name" value="Lactamase_B"/>
    <property type="match status" value="1"/>
</dbReference>
<feature type="transmembrane region" description="Helical" evidence="7">
    <location>
        <begin position="109"/>
        <end position="130"/>
    </location>
</feature>
<evidence type="ECO:0000313" key="10">
    <source>
        <dbReference type="Proteomes" id="UP001220456"/>
    </source>
</evidence>
<comment type="subcellular location">
    <subcellularLocation>
        <location evidence="1">Cell membrane</location>
        <topology evidence="1">Multi-pass membrane protein</topology>
    </subcellularLocation>
</comment>
<gene>
    <name evidence="9" type="ORF">P4U43_01105</name>
</gene>
<feature type="transmembrane region" description="Helical" evidence="7">
    <location>
        <begin position="522"/>
        <end position="546"/>
    </location>
</feature>
<feature type="transmembrane region" description="Helical" evidence="7">
    <location>
        <begin position="465"/>
        <end position="487"/>
    </location>
</feature>
<keyword evidence="2" id="KW-1003">Cell membrane</keyword>
<evidence type="ECO:0000256" key="1">
    <source>
        <dbReference type="ARBA" id="ARBA00004651"/>
    </source>
</evidence>
<evidence type="ECO:0000259" key="8">
    <source>
        <dbReference type="SMART" id="SM00849"/>
    </source>
</evidence>
<sequence>MTSARAGRWEHLVRAAAGARSPTGVPGDRRGDRSAGPRARREARRRKEPAATQASPARDLRLLPGALAAWGAAAFATRLEAQDALVLGGLLALVTIGCAVVVVRSGRHLPVAQVLLVFLGAAAMVCLAAASHQYQRSSPSLSAAISDEAHLTVKLRAVSDPREASTAAPDGTARWILEAELLEGTFNGSRFTASTPVMVIGSTEWSAVAHGDVVRSAGRPLATEPGARAGALLIATTAPALMADEPPGGVLVERLRNRFLTLSSATSVPDDGLMPGMVIGARSAVGQDLVETMKATGLTHLTAVSGANCSYVLAFVFLLCRGCRLPRWAAATAGVVALVGFVLLVRPEPSVLRAAVMGAIGVLAVLTGRGRLSLTLLFLSIAALLAADPWLGVEYAFILSVAATSGLVLAGPVLAARLSSVLPVWAAQLVAVPLAAQLFCSPILALIQMNLPTYSLPANIAAAPLVPFITITGMVAVVLVALAPWAAAPFAATAGWAAVGVAEIARFFAAAPLAAIPWPGGWGGAVLTALISGVVLVAVVWGPALVRVIRTAPSVMLAPEQVPAGESGLKSALMRMSIWVSVGCVLGVVAVWVWTGAVGRDSADWTVAACDVGQGDGLAVRTGPDSALVFDAGPDPGPMDACLDRLGVNTVDVLVLTHLHEDHFGGIAGVFQDRTVGRVLYSTSEDSLPDVVTEITSKAGIEAESASAGLAGRLANVSWSVLWPGPGPPADSENNASAVVLVTVEGAAGGPGLTILLTGDLEEDAAARFLAGHAHLAASGVDILKVAHHGARNGGAEIINAVSPKLALISAGRENDYGHPHPETLDALETAGVHVARTDLRGTILLTLRGNGIHLDSSR</sequence>
<feature type="region of interest" description="Disordered" evidence="6">
    <location>
        <begin position="12"/>
        <end position="56"/>
    </location>
</feature>
<evidence type="ECO:0000313" key="9">
    <source>
        <dbReference type="EMBL" id="MDF9276387.1"/>
    </source>
</evidence>
<dbReference type="EMBL" id="JAROKN010000002">
    <property type="protein sequence ID" value="MDF9276387.1"/>
    <property type="molecule type" value="Genomic_DNA"/>
</dbReference>
<evidence type="ECO:0000256" key="6">
    <source>
        <dbReference type="SAM" id="MobiDB-lite"/>
    </source>
</evidence>
<dbReference type="InterPro" id="IPR004477">
    <property type="entry name" value="ComEC_N"/>
</dbReference>
<name>A0ABT6CS38_9MICC</name>
<dbReference type="InterPro" id="IPR001279">
    <property type="entry name" value="Metallo-B-lactamas"/>
</dbReference>
<feature type="transmembrane region" description="Helical" evidence="7">
    <location>
        <begin position="328"/>
        <end position="345"/>
    </location>
</feature>
<proteinExistence type="predicted"/>
<dbReference type="InterPro" id="IPR036866">
    <property type="entry name" value="RibonucZ/Hydroxyglut_hydro"/>
</dbReference>
<evidence type="ECO:0000256" key="5">
    <source>
        <dbReference type="ARBA" id="ARBA00023136"/>
    </source>
</evidence>
<feature type="transmembrane region" description="Helical" evidence="7">
    <location>
        <begin position="494"/>
        <end position="516"/>
    </location>
</feature>
<dbReference type="PANTHER" id="PTHR30619">
    <property type="entry name" value="DNA INTERNALIZATION/COMPETENCE PROTEIN COMEC/REC2"/>
    <property type="match status" value="1"/>
</dbReference>
<protein>
    <submittedName>
        <fullName evidence="9">ComEC/Rec2 family competence protein</fullName>
    </submittedName>
</protein>
<evidence type="ECO:0000256" key="4">
    <source>
        <dbReference type="ARBA" id="ARBA00022989"/>
    </source>
</evidence>
<dbReference type="InterPro" id="IPR035681">
    <property type="entry name" value="ComA-like_MBL"/>
</dbReference>
<keyword evidence="10" id="KW-1185">Reference proteome</keyword>
<evidence type="ECO:0000256" key="3">
    <source>
        <dbReference type="ARBA" id="ARBA00022692"/>
    </source>
</evidence>
<keyword evidence="5 7" id="KW-0472">Membrane</keyword>
<dbReference type="SUPFAM" id="SSF56281">
    <property type="entry name" value="Metallo-hydrolase/oxidoreductase"/>
    <property type="match status" value="1"/>
</dbReference>
<dbReference type="InterPro" id="IPR052159">
    <property type="entry name" value="Competence_DNA_uptake"/>
</dbReference>
<feature type="transmembrane region" description="Helical" evidence="7">
    <location>
        <begin position="84"/>
        <end position="103"/>
    </location>
</feature>
<dbReference type="RefSeq" id="WP_277357087.1">
    <property type="nucleotide sequence ID" value="NZ_JAROKN010000002.1"/>
</dbReference>
<dbReference type="Pfam" id="PF00753">
    <property type="entry name" value="Lactamase_B"/>
    <property type="match status" value="1"/>
</dbReference>
<dbReference type="PANTHER" id="PTHR30619:SF1">
    <property type="entry name" value="RECOMBINATION PROTEIN 2"/>
    <property type="match status" value="1"/>
</dbReference>
<evidence type="ECO:0000256" key="7">
    <source>
        <dbReference type="SAM" id="Phobius"/>
    </source>
</evidence>